<name>A0A2P2P808_RHIMU</name>
<dbReference type="AlphaFoldDB" id="A0A2P2P808"/>
<organism evidence="1">
    <name type="scientific">Rhizophora mucronata</name>
    <name type="common">Asiatic mangrove</name>
    <dbReference type="NCBI Taxonomy" id="61149"/>
    <lineage>
        <taxon>Eukaryota</taxon>
        <taxon>Viridiplantae</taxon>
        <taxon>Streptophyta</taxon>
        <taxon>Embryophyta</taxon>
        <taxon>Tracheophyta</taxon>
        <taxon>Spermatophyta</taxon>
        <taxon>Magnoliopsida</taxon>
        <taxon>eudicotyledons</taxon>
        <taxon>Gunneridae</taxon>
        <taxon>Pentapetalae</taxon>
        <taxon>rosids</taxon>
        <taxon>fabids</taxon>
        <taxon>Malpighiales</taxon>
        <taxon>Rhizophoraceae</taxon>
        <taxon>Rhizophora</taxon>
    </lineage>
</organism>
<accession>A0A2P2P808</accession>
<reference evidence="1" key="1">
    <citation type="submission" date="2018-02" db="EMBL/GenBank/DDBJ databases">
        <title>Rhizophora mucronata_Transcriptome.</title>
        <authorList>
            <person name="Meera S.P."/>
            <person name="Sreeshan A."/>
            <person name="Augustine A."/>
        </authorList>
    </citation>
    <scope>NUCLEOTIDE SEQUENCE</scope>
    <source>
        <tissue evidence="1">Leaf</tissue>
    </source>
</reference>
<dbReference type="EMBL" id="GGEC01070267">
    <property type="protein sequence ID" value="MBX50751.1"/>
    <property type="molecule type" value="Transcribed_RNA"/>
</dbReference>
<evidence type="ECO:0000313" key="1">
    <source>
        <dbReference type="EMBL" id="MBX50751.1"/>
    </source>
</evidence>
<protein>
    <submittedName>
        <fullName evidence="1">Uncharacterized protein</fullName>
    </submittedName>
</protein>
<proteinExistence type="predicted"/>
<sequence>MRARLKAGMDFCYSRIQAKMPTGWLKRLTSGQVP</sequence>